<evidence type="ECO:0000313" key="6">
    <source>
        <dbReference type="Proteomes" id="UP000186406"/>
    </source>
</evidence>
<name>A0A1M7ZHI5_9HYPH</name>
<feature type="chain" id="PRO_5009929992" evidence="3">
    <location>
        <begin position="22"/>
        <end position="347"/>
    </location>
</feature>
<dbReference type="SUPFAM" id="SSF54427">
    <property type="entry name" value="NTF2-like"/>
    <property type="match status" value="1"/>
</dbReference>
<gene>
    <name evidence="5" type="ORF">SAMN02745172_01660</name>
</gene>
<dbReference type="RefSeq" id="WP_073627533.1">
    <property type="nucleotide sequence ID" value="NZ_FRXO01000003.1"/>
</dbReference>
<reference evidence="5 6" key="1">
    <citation type="submission" date="2016-12" db="EMBL/GenBank/DDBJ databases">
        <authorList>
            <person name="Song W.-J."/>
            <person name="Kurnit D.M."/>
        </authorList>
    </citation>
    <scope>NUCLEOTIDE SEQUENCE [LARGE SCALE GENOMIC DNA]</scope>
    <source>
        <strain evidence="5 6">DSM 19599</strain>
    </source>
</reference>
<feature type="transmembrane region" description="Helical" evidence="2">
    <location>
        <begin position="119"/>
        <end position="140"/>
    </location>
</feature>
<evidence type="ECO:0000256" key="3">
    <source>
        <dbReference type="SAM" id="SignalP"/>
    </source>
</evidence>
<sequence>MSFLARSSRILAVLMVGLTFAAATLDTADARRGGSFGSRGTKTFSAPPPTTTAPGTAAPIQRTMTPQSQATQPGMAAGAAAQQARRPGLFGGGFFGSMLGGLALGGLIGMLMGNGFGGLAGMFGFIVQALLIGLAIMFVMRLLRRGQSAPATAGGPRDDSRAAFDGPAGGNRATGGNGGLGGLFGGGAGAGGMAGAGNNGFGASGFGGGSAATPITLGGDDFDRFEQMLAEVQAAYGREDFEALRRLSTPEILSYLSQELAENSTRGLRNEVSDVKLLQGDLAEAWREGDQEFATVAMRYQSIDVMRSRADGQIVEGDPARPTETTEIWTFVRRRGGDWQLSAIQEV</sequence>
<evidence type="ECO:0000259" key="4">
    <source>
        <dbReference type="SMART" id="SM00978"/>
    </source>
</evidence>
<dbReference type="PANTHER" id="PTHR41542">
    <property type="entry name" value="BLL5807 PROTEIN"/>
    <property type="match status" value="1"/>
</dbReference>
<dbReference type="Pfam" id="PF04280">
    <property type="entry name" value="Tim44"/>
    <property type="match status" value="1"/>
</dbReference>
<dbReference type="EMBL" id="FRXO01000003">
    <property type="protein sequence ID" value="SHO64292.1"/>
    <property type="molecule type" value="Genomic_DNA"/>
</dbReference>
<evidence type="ECO:0000313" key="5">
    <source>
        <dbReference type="EMBL" id="SHO64292.1"/>
    </source>
</evidence>
<feature type="region of interest" description="Disordered" evidence="1">
    <location>
        <begin position="148"/>
        <end position="171"/>
    </location>
</feature>
<feature type="signal peptide" evidence="3">
    <location>
        <begin position="1"/>
        <end position="21"/>
    </location>
</feature>
<dbReference type="InterPro" id="IPR032710">
    <property type="entry name" value="NTF2-like_dom_sf"/>
</dbReference>
<keyword evidence="2" id="KW-1133">Transmembrane helix</keyword>
<dbReference type="STRING" id="1123029.SAMN02745172_01660"/>
<keyword evidence="6" id="KW-1185">Reference proteome</keyword>
<accession>A0A1M7ZHI5</accession>
<organism evidence="5 6">
    <name type="scientific">Pseudoxanthobacter soli DSM 19599</name>
    <dbReference type="NCBI Taxonomy" id="1123029"/>
    <lineage>
        <taxon>Bacteria</taxon>
        <taxon>Pseudomonadati</taxon>
        <taxon>Pseudomonadota</taxon>
        <taxon>Alphaproteobacteria</taxon>
        <taxon>Hyphomicrobiales</taxon>
        <taxon>Segnochrobactraceae</taxon>
        <taxon>Pseudoxanthobacter</taxon>
    </lineage>
</organism>
<dbReference type="PANTHER" id="PTHR41542:SF1">
    <property type="entry name" value="BLL5807 PROTEIN"/>
    <property type="match status" value="1"/>
</dbReference>
<feature type="transmembrane region" description="Helical" evidence="2">
    <location>
        <begin position="94"/>
        <end position="112"/>
    </location>
</feature>
<proteinExistence type="predicted"/>
<evidence type="ECO:0000256" key="1">
    <source>
        <dbReference type="SAM" id="MobiDB-lite"/>
    </source>
</evidence>
<keyword evidence="3" id="KW-0732">Signal</keyword>
<dbReference type="OrthoDB" id="9780873at2"/>
<dbReference type="Proteomes" id="UP000186406">
    <property type="component" value="Unassembled WGS sequence"/>
</dbReference>
<dbReference type="Gene3D" id="3.10.450.240">
    <property type="match status" value="1"/>
</dbReference>
<feature type="domain" description="Tim44-like" evidence="4">
    <location>
        <begin position="202"/>
        <end position="346"/>
    </location>
</feature>
<keyword evidence="2" id="KW-0472">Membrane</keyword>
<dbReference type="InterPro" id="IPR007379">
    <property type="entry name" value="Tim44-like_dom"/>
</dbReference>
<dbReference type="AlphaFoldDB" id="A0A1M7ZHI5"/>
<protein>
    <submittedName>
        <fullName evidence="5">Predicted lipid-binding transport protein, Tim44 family</fullName>
    </submittedName>
</protein>
<evidence type="ECO:0000256" key="2">
    <source>
        <dbReference type="SAM" id="Phobius"/>
    </source>
</evidence>
<dbReference type="SMART" id="SM00978">
    <property type="entry name" value="Tim44"/>
    <property type="match status" value="1"/>
</dbReference>
<keyword evidence="2" id="KW-0812">Transmembrane</keyword>
<feature type="region of interest" description="Disordered" evidence="1">
    <location>
        <begin position="31"/>
        <end position="58"/>
    </location>
</feature>